<dbReference type="Pfam" id="PF02023">
    <property type="entry name" value="SCAN"/>
    <property type="match status" value="1"/>
</dbReference>
<feature type="domain" description="CCHC-type" evidence="3">
    <location>
        <begin position="174"/>
        <end position="188"/>
    </location>
</feature>
<dbReference type="Proteomes" id="UP001591681">
    <property type="component" value="Unassembled WGS sequence"/>
</dbReference>
<keyword evidence="1" id="KW-0863">Zinc-finger</keyword>
<evidence type="ECO:0000256" key="1">
    <source>
        <dbReference type="PROSITE-ProRule" id="PRU00047"/>
    </source>
</evidence>
<evidence type="ECO:0000313" key="5">
    <source>
        <dbReference type="EMBL" id="KAL2093009.1"/>
    </source>
</evidence>
<dbReference type="InterPro" id="IPR038269">
    <property type="entry name" value="SCAN_sf"/>
</dbReference>
<dbReference type="CDD" id="cd00303">
    <property type="entry name" value="retropepsin_like"/>
    <property type="match status" value="1"/>
</dbReference>
<evidence type="ECO:0008006" key="7">
    <source>
        <dbReference type="Google" id="ProtNLM"/>
    </source>
</evidence>
<evidence type="ECO:0000256" key="2">
    <source>
        <dbReference type="SAM" id="MobiDB-lite"/>
    </source>
</evidence>
<name>A0ABD1K1K4_9TELE</name>
<protein>
    <recommendedName>
        <fullName evidence="7">CCHC-type domain-containing protein</fullName>
    </recommendedName>
</protein>
<dbReference type="GO" id="GO:0008270">
    <property type="term" value="F:zinc ion binding"/>
    <property type="evidence" value="ECO:0007669"/>
    <property type="project" value="UniProtKB-KW"/>
</dbReference>
<sequence>MAPFREDEDIEHYLTMFERIAMATKFEIDSETYRQRFRSKQVLEGETPRELQARLRDLFQKWPCPQERSTEEVAELIILEQFLWMVNPEIRTWIKEHNPQRGRRGLQLGDFSSRREQRWTNVDFSSRREQEDSRDSGHAATSKSGGGTGSVFRRSRYTKDRPAAHTTPRARVVCHKCGQPGDISPECPIGPPTASNLCHSPKPHTSHHSRPDRTGVTVPVGLRGRTWVGLVDSGSSQTFVQRRCLGAQDVTAMGKVKVRCIHGDIREYDTVEVTLEIDGQAYVLNVGVMDESPYPVVIGQDVPVLAELLQCRDMSATAYVTTRAQTKS</sequence>
<dbReference type="Gene3D" id="1.10.4020.10">
    <property type="entry name" value="DNA breaking-rejoining enzymes"/>
    <property type="match status" value="1"/>
</dbReference>
<evidence type="ECO:0000259" key="4">
    <source>
        <dbReference type="PROSITE" id="PS50804"/>
    </source>
</evidence>
<feature type="compositionally biased region" description="Basic and acidic residues" evidence="2">
    <location>
        <begin position="125"/>
        <end position="137"/>
    </location>
</feature>
<proteinExistence type="predicted"/>
<feature type="compositionally biased region" description="Basic residues" evidence="2">
    <location>
        <begin position="201"/>
        <end position="210"/>
    </location>
</feature>
<evidence type="ECO:0000313" key="6">
    <source>
        <dbReference type="Proteomes" id="UP001591681"/>
    </source>
</evidence>
<dbReference type="AlphaFoldDB" id="A0ABD1K1K4"/>
<feature type="region of interest" description="Disordered" evidence="2">
    <location>
        <begin position="199"/>
        <end position="218"/>
    </location>
</feature>
<dbReference type="PROSITE" id="PS50158">
    <property type="entry name" value="ZF_CCHC"/>
    <property type="match status" value="1"/>
</dbReference>
<dbReference type="InterPro" id="IPR003309">
    <property type="entry name" value="SCAN_dom"/>
</dbReference>
<dbReference type="SMART" id="SM00431">
    <property type="entry name" value="SCAN"/>
    <property type="match status" value="1"/>
</dbReference>
<feature type="region of interest" description="Disordered" evidence="2">
    <location>
        <begin position="119"/>
        <end position="165"/>
    </location>
</feature>
<keyword evidence="1" id="KW-0862">Zinc</keyword>
<organism evidence="5 6">
    <name type="scientific">Coilia grayii</name>
    <name type="common">Gray's grenadier anchovy</name>
    <dbReference type="NCBI Taxonomy" id="363190"/>
    <lineage>
        <taxon>Eukaryota</taxon>
        <taxon>Metazoa</taxon>
        <taxon>Chordata</taxon>
        <taxon>Craniata</taxon>
        <taxon>Vertebrata</taxon>
        <taxon>Euteleostomi</taxon>
        <taxon>Actinopterygii</taxon>
        <taxon>Neopterygii</taxon>
        <taxon>Teleostei</taxon>
        <taxon>Clupei</taxon>
        <taxon>Clupeiformes</taxon>
        <taxon>Clupeoidei</taxon>
        <taxon>Engraulidae</taxon>
        <taxon>Coilinae</taxon>
        <taxon>Coilia</taxon>
    </lineage>
</organism>
<dbReference type="Gene3D" id="2.40.70.10">
    <property type="entry name" value="Acid Proteases"/>
    <property type="match status" value="1"/>
</dbReference>
<dbReference type="InterPro" id="IPR021109">
    <property type="entry name" value="Peptidase_aspartic_dom_sf"/>
</dbReference>
<keyword evidence="1" id="KW-0479">Metal-binding</keyword>
<keyword evidence="6" id="KW-1185">Reference proteome</keyword>
<dbReference type="SUPFAM" id="SSF50630">
    <property type="entry name" value="Acid proteases"/>
    <property type="match status" value="1"/>
</dbReference>
<feature type="domain" description="SCAN box" evidence="4">
    <location>
        <begin position="34"/>
        <end position="108"/>
    </location>
</feature>
<dbReference type="PANTHER" id="PTHR46888:SF1">
    <property type="entry name" value="RIBONUCLEASE H"/>
    <property type="match status" value="1"/>
</dbReference>
<accession>A0ABD1K1K4</accession>
<dbReference type="PROSITE" id="PS50804">
    <property type="entry name" value="SCAN_BOX"/>
    <property type="match status" value="1"/>
</dbReference>
<dbReference type="SUPFAM" id="SSF47353">
    <property type="entry name" value="Retrovirus capsid dimerization domain-like"/>
    <property type="match status" value="1"/>
</dbReference>
<dbReference type="InterPro" id="IPR001878">
    <property type="entry name" value="Znf_CCHC"/>
</dbReference>
<comment type="caution">
    <text evidence="5">The sequence shown here is derived from an EMBL/GenBank/DDBJ whole genome shotgun (WGS) entry which is preliminary data.</text>
</comment>
<reference evidence="5 6" key="1">
    <citation type="submission" date="2024-09" db="EMBL/GenBank/DDBJ databases">
        <title>A chromosome-level genome assembly of Gray's grenadier anchovy, Coilia grayii.</title>
        <authorList>
            <person name="Fu Z."/>
        </authorList>
    </citation>
    <scope>NUCLEOTIDE SEQUENCE [LARGE SCALE GENOMIC DNA]</scope>
    <source>
        <strain evidence="5">G4</strain>
        <tissue evidence="5">Muscle</tissue>
    </source>
</reference>
<dbReference type="EMBL" id="JBHFQA010000009">
    <property type="protein sequence ID" value="KAL2093009.1"/>
    <property type="molecule type" value="Genomic_DNA"/>
</dbReference>
<dbReference type="PANTHER" id="PTHR46888">
    <property type="entry name" value="ZINC KNUCKLE DOMAINCONTAINING PROTEIN-RELATED"/>
    <property type="match status" value="1"/>
</dbReference>
<evidence type="ECO:0000259" key="3">
    <source>
        <dbReference type="PROSITE" id="PS50158"/>
    </source>
</evidence>
<gene>
    <name evidence="5" type="ORF">ACEWY4_010321</name>
</gene>